<dbReference type="PANTHER" id="PTHR44858:SF1">
    <property type="entry name" value="UDP-N-ACETYLGLUCOSAMINE--PEPTIDE N-ACETYLGLUCOSAMINYLTRANSFERASE SPINDLY-RELATED"/>
    <property type="match status" value="1"/>
</dbReference>
<dbReference type="AlphaFoldDB" id="A0A2S7WVX3"/>
<dbReference type="EMBL" id="MSCM01000001">
    <property type="protein sequence ID" value="PQJ81754.1"/>
    <property type="molecule type" value="Genomic_DNA"/>
</dbReference>
<dbReference type="RefSeq" id="WP_105020325.1">
    <property type="nucleotide sequence ID" value="NZ_MSCM01000001.1"/>
</dbReference>
<feature type="repeat" description="TPR" evidence="3">
    <location>
        <begin position="291"/>
        <end position="324"/>
    </location>
</feature>
<name>A0A2S7WVX3_9FLAO</name>
<dbReference type="Gene3D" id="1.25.40.10">
    <property type="entry name" value="Tetratricopeptide repeat domain"/>
    <property type="match status" value="2"/>
</dbReference>
<dbReference type="InterPro" id="IPR011990">
    <property type="entry name" value="TPR-like_helical_dom_sf"/>
</dbReference>
<proteinExistence type="predicted"/>
<keyword evidence="1" id="KW-0677">Repeat</keyword>
<feature type="repeat" description="TPR" evidence="3">
    <location>
        <begin position="257"/>
        <end position="290"/>
    </location>
</feature>
<evidence type="ECO:0000313" key="5">
    <source>
        <dbReference type="Proteomes" id="UP000239068"/>
    </source>
</evidence>
<dbReference type="InterPro" id="IPR050498">
    <property type="entry name" value="Ycf3"/>
</dbReference>
<dbReference type="Gene3D" id="2.40.10.10">
    <property type="entry name" value="Trypsin-like serine proteases"/>
    <property type="match status" value="2"/>
</dbReference>
<dbReference type="PROSITE" id="PS50293">
    <property type="entry name" value="TPR_REGION"/>
    <property type="match status" value="1"/>
</dbReference>
<dbReference type="Pfam" id="PF13181">
    <property type="entry name" value="TPR_8"/>
    <property type="match status" value="1"/>
</dbReference>
<dbReference type="SUPFAM" id="SSF48452">
    <property type="entry name" value="TPR-like"/>
    <property type="match status" value="1"/>
</dbReference>
<evidence type="ECO:0000256" key="1">
    <source>
        <dbReference type="ARBA" id="ARBA00022737"/>
    </source>
</evidence>
<dbReference type="Pfam" id="PF00515">
    <property type="entry name" value="TPR_1"/>
    <property type="match status" value="2"/>
</dbReference>
<dbReference type="Proteomes" id="UP000239068">
    <property type="component" value="Unassembled WGS sequence"/>
</dbReference>
<accession>A0A2S7WVX3</accession>
<evidence type="ECO:0000256" key="2">
    <source>
        <dbReference type="ARBA" id="ARBA00022803"/>
    </source>
</evidence>
<dbReference type="PROSITE" id="PS50005">
    <property type="entry name" value="TPR"/>
    <property type="match status" value="3"/>
</dbReference>
<dbReference type="OrthoDB" id="965869at2"/>
<comment type="caution">
    <text evidence="4">The sequence shown here is derived from an EMBL/GenBank/DDBJ whole genome shotgun (WGS) entry which is preliminary data.</text>
</comment>
<protein>
    <submittedName>
        <fullName evidence="4">Uncharacterized protein</fullName>
    </submittedName>
</protein>
<dbReference type="SUPFAM" id="SSF50494">
    <property type="entry name" value="Trypsin-like serine proteases"/>
    <property type="match status" value="1"/>
</dbReference>
<evidence type="ECO:0000313" key="4">
    <source>
        <dbReference type="EMBL" id="PQJ81754.1"/>
    </source>
</evidence>
<dbReference type="SMART" id="SM00028">
    <property type="entry name" value="TPR"/>
    <property type="match status" value="5"/>
</dbReference>
<organism evidence="4 5">
    <name type="scientific">Polaribacter glomeratus</name>
    <dbReference type="NCBI Taxonomy" id="102"/>
    <lineage>
        <taxon>Bacteria</taxon>
        <taxon>Pseudomonadati</taxon>
        <taxon>Bacteroidota</taxon>
        <taxon>Flavobacteriia</taxon>
        <taxon>Flavobacteriales</taxon>
        <taxon>Flavobacteriaceae</taxon>
    </lineage>
</organism>
<keyword evidence="2 3" id="KW-0802">TPR repeat</keyword>
<dbReference type="PANTHER" id="PTHR44858">
    <property type="entry name" value="TETRATRICOPEPTIDE REPEAT PROTEIN 6"/>
    <property type="match status" value="1"/>
</dbReference>
<dbReference type="InterPro" id="IPR009003">
    <property type="entry name" value="Peptidase_S1_PA"/>
</dbReference>
<feature type="repeat" description="TPR" evidence="3">
    <location>
        <begin position="223"/>
        <end position="256"/>
    </location>
</feature>
<keyword evidence="5" id="KW-1185">Reference proteome</keyword>
<sequence>MVKIKKNIIFIIILAIPFSLISQSLKENLYKHSKSNVTIFQSNNTQKYGSGFILEKGKVITNLHVIEGLTNGYVVINGTNKKHKISGYLAIDNQNDLAILSVPTLDGIAFEIAESTPKIGEKVYTFVNPENSSEIILEGIVEYISLFNNSGIIKTTISTFPGNSGSAVINEKGKVVGVIFAGGFILTNKVNSSGDYVIHLNFLKDIIKNKNNKTKELNLPYGAYHYLNKGTIQHNLNKFNEAISEINKSIKINPYLPISYHNRGLIKVKMGQIESAIYDYNKSIKINPKFSLAYYNKGLANSLLKNYEGALSDFNKAIEINPKYSLAYTSRGMTKASLNDINGGIKDCDIAIKIEPSNALSYITRGGIKFFSNNKEGACLDFQKAKSLGNTDAQKFIKKFCN</sequence>
<dbReference type="Pfam" id="PF13365">
    <property type="entry name" value="Trypsin_2"/>
    <property type="match status" value="1"/>
</dbReference>
<reference evidence="4 5" key="1">
    <citation type="submission" date="2016-12" db="EMBL/GenBank/DDBJ databases">
        <title>Trade-off between light-utilization and light-protection in marine flavobacteria.</title>
        <authorList>
            <person name="Kumagai Y."/>
            <person name="Yoshizawa S."/>
            <person name="Kogure K."/>
            <person name="Iwasaki W."/>
        </authorList>
    </citation>
    <scope>NUCLEOTIDE SEQUENCE [LARGE SCALE GENOMIC DNA]</scope>
    <source>
        <strain evidence="4 5">ATCC 43844</strain>
    </source>
</reference>
<dbReference type="InterPro" id="IPR043504">
    <property type="entry name" value="Peptidase_S1_PA_chymotrypsin"/>
</dbReference>
<dbReference type="InterPro" id="IPR019734">
    <property type="entry name" value="TPR_rpt"/>
</dbReference>
<gene>
    <name evidence="4" type="ORF">BTO16_03845</name>
</gene>
<evidence type="ECO:0000256" key="3">
    <source>
        <dbReference type="PROSITE-ProRule" id="PRU00339"/>
    </source>
</evidence>